<dbReference type="AlphaFoldDB" id="A0A931GLA2"/>
<dbReference type="InterPro" id="IPR035994">
    <property type="entry name" value="Nucleoside_phosphorylase_sf"/>
</dbReference>
<gene>
    <name evidence="2" type="ORF">IW256_005931</name>
</gene>
<keyword evidence="2" id="KW-0560">Oxidoreductase</keyword>
<comment type="caution">
    <text evidence="2">The sequence shown here is derived from an EMBL/GenBank/DDBJ whole genome shotgun (WGS) entry which is preliminary data.</text>
</comment>
<dbReference type="Proteomes" id="UP000614047">
    <property type="component" value="Unassembled WGS sequence"/>
</dbReference>
<protein>
    <submittedName>
        <fullName evidence="2">4-hydroxy-3-methylbut-2-enyl diphosphate reductase</fullName>
        <ecNumber evidence="2">1.17.7.4</ecNumber>
    </submittedName>
</protein>
<organism evidence="2 3">
    <name type="scientific">Actinomadura viridis</name>
    <dbReference type="NCBI Taxonomy" id="58110"/>
    <lineage>
        <taxon>Bacteria</taxon>
        <taxon>Bacillati</taxon>
        <taxon>Actinomycetota</taxon>
        <taxon>Actinomycetes</taxon>
        <taxon>Streptosporangiales</taxon>
        <taxon>Thermomonosporaceae</taxon>
        <taxon>Actinomadura</taxon>
    </lineage>
</organism>
<keyword evidence="3" id="KW-1185">Reference proteome</keyword>
<dbReference type="Gene3D" id="3.40.50.1580">
    <property type="entry name" value="Nucleoside phosphorylase domain"/>
    <property type="match status" value="1"/>
</dbReference>
<accession>A0A931GLA2</accession>
<name>A0A931GLA2_9ACTN</name>
<dbReference type="GO" id="GO:0051745">
    <property type="term" value="F:4-hydroxy-3-methylbut-2-enyl diphosphate reductase activity"/>
    <property type="evidence" value="ECO:0007669"/>
    <property type="project" value="UniProtKB-EC"/>
</dbReference>
<proteinExistence type="predicted"/>
<dbReference type="EC" id="1.17.7.4" evidence="2"/>
<dbReference type="GO" id="GO:0009116">
    <property type="term" value="P:nucleoside metabolic process"/>
    <property type="evidence" value="ECO:0007669"/>
    <property type="project" value="InterPro"/>
</dbReference>
<feature type="domain" description="Nucleoside phosphorylase" evidence="1">
    <location>
        <begin position="28"/>
        <end position="161"/>
    </location>
</feature>
<evidence type="ECO:0000259" key="1">
    <source>
        <dbReference type="Pfam" id="PF01048"/>
    </source>
</evidence>
<reference evidence="2" key="1">
    <citation type="submission" date="2020-11" db="EMBL/GenBank/DDBJ databases">
        <title>Sequencing the genomes of 1000 actinobacteria strains.</title>
        <authorList>
            <person name="Klenk H.-P."/>
        </authorList>
    </citation>
    <scope>NUCLEOTIDE SEQUENCE</scope>
    <source>
        <strain evidence="2">DSM 43175</strain>
    </source>
</reference>
<dbReference type="SUPFAM" id="SSF53167">
    <property type="entry name" value="Purine and uridine phosphorylases"/>
    <property type="match status" value="1"/>
</dbReference>
<dbReference type="InterPro" id="IPR000845">
    <property type="entry name" value="Nucleoside_phosphorylase_d"/>
</dbReference>
<dbReference type="RefSeq" id="WP_197014088.1">
    <property type="nucleotide sequence ID" value="NZ_BAABES010000002.1"/>
</dbReference>
<dbReference type="Pfam" id="PF01048">
    <property type="entry name" value="PNP_UDP_1"/>
    <property type="match status" value="1"/>
</dbReference>
<sequence>MTRLVVCAALAIEAWAVASRAGPGRGFAVVRTGPGPARARAALGRLPAFDALAVAGYGGSLVRGPRPGDVFVATEVRAAGHGVPCRGADALADLLREAGLRVLRGPLVTTGHVVTGAERGRLAAAGALAVDMESRPLAEAARTRPFAVVRAIVDTPDRPLARPATLTGGLRATRALRSCGPALRRWTERLDKDRRKEVGP</sequence>
<evidence type="ECO:0000313" key="2">
    <source>
        <dbReference type="EMBL" id="MBG6091818.1"/>
    </source>
</evidence>
<dbReference type="EMBL" id="JADOUA010000001">
    <property type="protein sequence ID" value="MBG6091818.1"/>
    <property type="molecule type" value="Genomic_DNA"/>
</dbReference>
<evidence type="ECO:0000313" key="3">
    <source>
        <dbReference type="Proteomes" id="UP000614047"/>
    </source>
</evidence>